<feature type="transmembrane region" description="Helical" evidence="1">
    <location>
        <begin position="38"/>
        <end position="58"/>
    </location>
</feature>
<organism evidence="2 3">
    <name type="scientific">Arachnia propionica</name>
    <dbReference type="NCBI Taxonomy" id="1750"/>
    <lineage>
        <taxon>Bacteria</taxon>
        <taxon>Bacillati</taxon>
        <taxon>Actinomycetota</taxon>
        <taxon>Actinomycetes</taxon>
        <taxon>Propionibacteriales</taxon>
        <taxon>Propionibacteriaceae</taxon>
        <taxon>Arachnia</taxon>
    </lineage>
</organism>
<dbReference type="InterPro" id="IPR025699">
    <property type="entry name" value="ABC2_memb-like"/>
</dbReference>
<keyword evidence="3" id="KW-1185">Reference proteome</keyword>
<dbReference type="Pfam" id="PF13346">
    <property type="entry name" value="ABC2_membrane_5"/>
    <property type="match status" value="1"/>
</dbReference>
<evidence type="ECO:0000313" key="3">
    <source>
        <dbReference type="Proteomes" id="UP000273044"/>
    </source>
</evidence>
<accession>A0A448MW17</accession>
<feature type="transmembrane region" description="Helical" evidence="1">
    <location>
        <begin position="88"/>
        <end position="108"/>
    </location>
</feature>
<name>A0A448MW17_9ACTN</name>
<evidence type="ECO:0000256" key="1">
    <source>
        <dbReference type="SAM" id="Phobius"/>
    </source>
</evidence>
<feature type="transmembrane region" description="Helical" evidence="1">
    <location>
        <begin position="12"/>
        <end position="32"/>
    </location>
</feature>
<reference evidence="2 3" key="1">
    <citation type="submission" date="2018-12" db="EMBL/GenBank/DDBJ databases">
        <authorList>
            <consortium name="Pathogen Informatics"/>
        </authorList>
    </citation>
    <scope>NUCLEOTIDE SEQUENCE [LARGE SCALE GENOMIC DNA]</scope>
    <source>
        <strain evidence="2 3">NCTC12967</strain>
    </source>
</reference>
<dbReference type="AlphaFoldDB" id="A0A448MW17"/>
<evidence type="ECO:0008006" key="4">
    <source>
        <dbReference type="Google" id="ProtNLM"/>
    </source>
</evidence>
<sequence length="211" mass="22911">MRELKNAIRLDIQRILDSLFLVAIGVLIWVFFGILKGLMGLVFVIAMIAVMTTTSAFYGKLGLDGLEDADLLYDTLPLRRRTVMISHYLVSLAYLLAAEIVLVPVLLLGEILGMRAGGDWWAAASAAVGIMLVVFAVMVPVLIRFTDARGVAVLVVVAVVAGVGIYLLGQLMSPLPGWVLAGWPWLLLVAGLVAWAVSLLVAIRVYQRQDH</sequence>
<dbReference type="GeneID" id="64406051"/>
<keyword evidence="1" id="KW-1133">Transmembrane helix</keyword>
<gene>
    <name evidence="2" type="ORF">NCTC12967_00555</name>
</gene>
<dbReference type="EMBL" id="LR134406">
    <property type="protein sequence ID" value="VEH69289.1"/>
    <property type="molecule type" value="Genomic_DNA"/>
</dbReference>
<keyword evidence="1" id="KW-0812">Transmembrane</keyword>
<dbReference type="Proteomes" id="UP000273044">
    <property type="component" value="Chromosome"/>
</dbReference>
<keyword evidence="1" id="KW-0472">Membrane</keyword>
<dbReference type="RefSeq" id="WP_082793914.1">
    <property type="nucleotide sequence ID" value="NZ_CP072386.1"/>
</dbReference>
<protein>
    <recommendedName>
        <fullName evidence="4">ABC-2 transporter permease</fullName>
    </recommendedName>
</protein>
<feature type="transmembrane region" description="Helical" evidence="1">
    <location>
        <begin position="150"/>
        <end position="171"/>
    </location>
</feature>
<evidence type="ECO:0000313" key="2">
    <source>
        <dbReference type="EMBL" id="VEH69289.1"/>
    </source>
</evidence>
<feature type="transmembrane region" description="Helical" evidence="1">
    <location>
        <begin position="120"/>
        <end position="143"/>
    </location>
</feature>
<feature type="transmembrane region" description="Helical" evidence="1">
    <location>
        <begin position="183"/>
        <end position="206"/>
    </location>
</feature>
<proteinExistence type="predicted"/>